<dbReference type="SMART" id="SM01118">
    <property type="entry name" value="CYTH"/>
    <property type="match status" value="1"/>
</dbReference>
<dbReference type="PIRSF" id="PIRSF016487">
    <property type="entry name" value="CYTH_UCP016487"/>
    <property type="match status" value="1"/>
</dbReference>
<accession>A0ABS2CFK6</accession>
<evidence type="ECO:0000313" key="3">
    <source>
        <dbReference type="Proteomes" id="UP001195660"/>
    </source>
</evidence>
<dbReference type="InterPro" id="IPR023577">
    <property type="entry name" value="CYTH_domain"/>
</dbReference>
<organism evidence="2 3">
    <name type="scientific">Deefgea chitinilytica</name>
    <dbReference type="NCBI Taxonomy" id="570276"/>
    <lineage>
        <taxon>Bacteria</taxon>
        <taxon>Pseudomonadati</taxon>
        <taxon>Pseudomonadota</taxon>
        <taxon>Betaproteobacteria</taxon>
        <taxon>Neisseriales</taxon>
        <taxon>Chitinibacteraceae</taxon>
        <taxon>Deefgea</taxon>
    </lineage>
</organism>
<dbReference type="Gene3D" id="2.40.320.10">
    <property type="entry name" value="Hypothetical Protein Pfu-838710-001"/>
    <property type="match status" value="1"/>
</dbReference>
<sequence>MAVEIERKFLVASEAWREQVSQSTRIAQGYLCTDPERTVRVRTKGKAAFLTVKGKNAGISRAEFEYAIPVEDALAMLQLCPNVLDKTRHLVDIDGHTFEIDEFHGANAGLIVAELELSSEEATYPQPAWLGAEVSGDARYYNSALSENPFSEWKQ</sequence>
<dbReference type="CDD" id="cd07891">
    <property type="entry name" value="CYTH-like_CthTTM-like_1"/>
    <property type="match status" value="1"/>
</dbReference>
<comment type="caution">
    <text evidence="2">The sequence shown here is derived from an EMBL/GenBank/DDBJ whole genome shotgun (WGS) entry which is preliminary data.</text>
</comment>
<protein>
    <submittedName>
        <fullName evidence="2">CYTH domain-containing protein</fullName>
    </submittedName>
</protein>
<dbReference type="PANTHER" id="PTHR40114:SF1">
    <property type="entry name" value="SLR0698 PROTEIN"/>
    <property type="match status" value="1"/>
</dbReference>
<dbReference type="InterPro" id="IPR012042">
    <property type="entry name" value="NeuTTM/CthTTM-like"/>
</dbReference>
<dbReference type="InterPro" id="IPR033469">
    <property type="entry name" value="CYTH-like_dom_sf"/>
</dbReference>
<dbReference type="SUPFAM" id="SSF55154">
    <property type="entry name" value="CYTH-like phosphatases"/>
    <property type="match status" value="1"/>
</dbReference>
<dbReference type="PROSITE" id="PS51707">
    <property type="entry name" value="CYTH"/>
    <property type="match status" value="1"/>
</dbReference>
<evidence type="ECO:0000313" key="2">
    <source>
        <dbReference type="EMBL" id="MBM5572944.1"/>
    </source>
</evidence>
<keyword evidence="3" id="KW-1185">Reference proteome</keyword>
<dbReference type="Pfam" id="PF01928">
    <property type="entry name" value="CYTH"/>
    <property type="match status" value="1"/>
</dbReference>
<proteinExistence type="predicted"/>
<evidence type="ECO:0000259" key="1">
    <source>
        <dbReference type="PROSITE" id="PS51707"/>
    </source>
</evidence>
<name>A0ABS2CFK6_9NEIS</name>
<gene>
    <name evidence="2" type="ORF">GM173_15335</name>
</gene>
<dbReference type="PANTHER" id="PTHR40114">
    <property type="entry name" value="SLR0698 PROTEIN"/>
    <property type="match status" value="1"/>
</dbReference>
<dbReference type="RefSeq" id="WP_203572271.1">
    <property type="nucleotide sequence ID" value="NZ_WOFE01000013.1"/>
</dbReference>
<reference evidence="2 3" key="1">
    <citation type="submission" date="2019-11" db="EMBL/GenBank/DDBJ databases">
        <title>Novel Deefgea species.</title>
        <authorList>
            <person name="Han J.-H."/>
        </authorList>
    </citation>
    <scope>NUCLEOTIDE SEQUENCE [LARGE SCALE GENOMIC DNA]</scope>
    <source>
        <strain evidence="2 3">LMG 24817</strain>
    </source>
</reference>
<dbReference type="EMBL" id="WOFE01000013">
    <property type="protein sequence ID" value="MBM5572944.1"/>
    <property type="molecule type" value="Genomic_DNA"/>
</dbReference>
<dbReference type="Proteomes" id="UP001195660">
    <property type="component" value="Unassembled WGS sequence"/>
</dbReference>
<feature type="domain" description="CYTH" evidence="1">
    <location>
        <begin position="2"/>
        <end position="147"/>
    </location>
</feature>